<dbReference type="InterPro" id="IPR050659">
    <property type="entry name" value="Peptidase_M24B"/>
</dbReference>
<sequence length="383" mass="42370">MKLNLPDADAFLMVSESEHNADMYYATKFLAVDSFIYFNSKNERLLVSDMELGRAKKESRVKDVIPASRYGLMGKLRKLGDIDVAYCEMIVEFLSSENARHIAVPYNFSVQLADCMRKNGLEVIPIKSPFREMREVKSELEIAAIKKAQRAGERALAEGTSAIKSAPVRHGVLYRENAPLKAEDIRAIIEMTLLSQGCEAPDIIIACGKDSSDPHWQGEGEILADEPIVIDMVPRSKKERYYSDMTRTVVRGTPKDELKDMYSAVLDSQVAAINEIKAGVSGSEIHNIVCDVLEERGYKTARGKNGEFTEGFIHSTGHGVGLDIHEGPNLSESGRELKAGCVVTVEPGLYYKNTGGVRIEDVVVVTQGGCKNLTMFEKNLVLK</sequence>
<dbReference type="Gene3D" id="3.90.230.10">
    <property type="entry name" value="Creatinase/methionine aminopeptidase superfamily"/>
    <property type="match status" value="1"/>
</dbReference>
<accession>A0A284VQ03</accession>
<dbReference type="OrthoDB" id="1346at2157"/>
<evidence type="ECO:0000256" key="3">
    <source>
        <dbReference type="RuleBase" id="RU000590"/>
    </source>
</evidence>
<dbReference type="AlphaFoldDB" id="A0A284VQ03"/>
<keyword evidence="1 3" id="KW-0479">Metal-binding</keyword>
<evidence type="ECO:0000256" key="1">
    <source>
        <dbReference type="ARBA" id="ARBA00022723"/>
    </source>
</evidence>
<dbReference type="SUPFAM" id="SSF55920">
    <property type="entry name" value="Creatinase/aminopeptidase"/>
    <property type="match status" value="1"/>
</dbReference>
<dbReference type="Proteomes" id="UP000218615">
    <property type="component" value="Unassembled WGS sequence"/>
</dbReference>
<dbReference type="RefSeq" id="WP_096206058.1">
    <property type="nucleotide sequence ID" value="NZ_FZMP01000178.1"/>
</dbReference>
<dbReference type="PANTHER" id="PTHR46112">
    <property type="entry name" value="AMINOPEPTIDASE"/>
    <property type="match status" value="1"/>
</dbReference>
<dbReference type="GO" id="GO:0016787">
    <property type="term" value="F:hydrolase activity"/>
    <property type="evidence" value="ECO:0007669"/>
    <property type="project" value="UniProtKB-KW"/>
</dbReference>
<name>A0A284VQ03_9EURY</name>
<feature type="domain" description="Creatinase N-terminal" evidence="5">
    <location>
        <begin position="9"/>
        <end position="136"/>
    </location>
</feature>
<proteinExistence type="inferred from homology"/>
<dbReference type="GO" id="GO:0046872">
    <property type="term" value="F:metal ion binding"/>
    <property type="evidence" value="ECO:0007669"/>
    <property type="project" value="UniProtKB-KW"/>
</dbReference>
<dbReference type="InterPro" id="IPR000994">
    <property type="entry name" value="Pept_M24"/>
</dbReference>
<dbReference type="EMBL" id="FZMP01000178">
    <property type="protein sequence ID" value="SNQ61361.1"/>
    <property type="molecule type" value="Genomic_DNA"/>
</dbReference>
<reference evidence="7" key="1">
    <citation type="submission" date="2017-06" db="EMBL/GenBank/DDBJ databases">
        <authorList>
            <person name="Cremers G."/>
        </authorList>
    </citation>
    <scope>NUCLEOTIDE SEQUENCE [LARGE SCALE GENOMIC DNA]</scope>
</reference>
<dbReference type="InterPro" id="IPR000587">
    <property type="entry name" value="Creatinase_N"/>
</dbReference>
<organism evidence="6 7">
    <name type="scientific">Candidatus Methanoperedens nitratireducens</name>
    <dbReference type="NCBI Taxonomy" id="1392998"/>
    <lineage>
        <taxon>Archaea</taxon>
        <taxon>Methanobacteriati</taxon>
        <taxon>Methanobacteriota</taxon>
        <taxon>Stenosarchaea group</taxon>
        <taxon>Methanomicrobia</taxon>
        <taxon>Methanosarcinales</taxon>
        <taxon>ANME-2 cluster</taxon>
        <taxon>Candidatus Methanoperedentaceae</taxon>
        <taxon>Candidatus Methanoperedens</taxon>
    </lineage>
</organism>
<dbReference type="InterPro" id="IPR036005">
    <property type="entry name" value="Creatinase/aminopeptidase-like"/>
</dbReference>
<protein>
    <submittedName>
        <fullName evidence="6">Peptidase M24</fullName>
    </submittedName>
</protein>
<dbReference type="STRING" id="1392998.ANME2D_00943"/>
<evidence type="ECO:0000259" key="4">
    <source>
        <dbReference type="Pfam" id="PF00557"/>
    </source>
</evidence>
<evidence type="ECO:0000313" key="6">
    <source>
        <dbReference type="EMBL" id="SNQ61361.1"/>
    </source>
</evidence>
<evidence type="ECO:0000256" key="2">
    <source>
        <dbReference type="ARBA" id="ARBA00022801"/>
    </source>
</evidence>
<dbReference type="Pfam" id="PF00557">
    <property type="entry name" value="Peptidase_M24"/>
    <property type="match status" value="1"/>
</dbReference>
<gene>
    <name evidence="6" type="ORF">MNV_330029</name>
</gene>
<dbReference type="PROSITE" id="PS00491">
    <property type="entry name" value="PROLINE_PEPTIDASE"/>
    <property type="match status" value="1"/>
</dbReference>
<feature type="domain" description="Peptidase M24" evidence="4">
    <location>
        <begin position="144"/>
        <end position="367"/>
    </location>
</feature>
<keyword evidence="7" id="KW-1185">Reference proteome</keyword>
<comment type="similarity">
    <text evidence="3">Belongs to the peptidase M24B family.</text>
</comment>
<dbReference type="PANTHER" id="PTHR46112:SF2">
    <property type="entry name" value="XAA-PRO AMINOPEPTIDASE P-RELATED"/>
    <property type="match status" value="1"/>
</dbReference>
<evidence type="ECO:0000313" key="7">
    <source>
        <dbReference type="Proteomes" id="UP000218615"/>
    </source>
</evidence>
<dbReference type="InterPro" id="IPR001131">
    <property type="entry name" value="Peptidase_M24B_aminopep-P_CS"/>
</dbReference>
<evidence type="ECO:0000259" key="5">
    <source>
        <dbReference type="Pfam" id="PF01321"/>
    </source>
</evidence>
<dbReference type="Pfam" id="PF01321">
    <property type="entry name" value="Creatinase_N"/>
    <property type="match status" value="1"/>
</dbReference>
<keyword evidence="2" id="KW-0378">Hydrolase</keyword>